<sequence length="403" mass="46093">MLLKISNICLWIFILNIPIAMAQKEPNYDESKVPALSIPDLFISKNGMLIKDVQSWEKLRRAEILRQFANEVYGDLPQNFDQIGFEEKPVTEHPYSDFSKMKTVAIKVERSGNQNTMNLHLFFPKDFTEPLPVVLLISHRNVLDLLSDTTDSFFPLKAIIGKGMVAAVFDVEDVSPDHKGRFSQGVLEKLYPEQLQRSDGMRGLGAWAWGAMRAMDYFESKSEFDTKKSMLVGHSRGGKAALWAGANDNRWSITVSNESGCGGAALSKRKYGETIERINTTFPFWFTDNFKKYNGNEESLPLDQHMLLSLIAPRGLYVASSKDDQWADPKGEYLSLLFASRVYDEIYQASQELPDTFNTEVNTLHLENIGYHLREGEHDLSIYDWKRFLDFAEKRFSTFKSLY</sequence>
<reference evidence="5 6" key="1">
    <citation type="journal article" date="2013" name="Genome Announc.">
        <title>Draft Genome Sequence of Indibacter alkaliphilus Strain LW1T, Isolated from Lonar Lake, a Haloalkaline Lake in the Buldana District of Maharashtra, India.</title>
        <authorList>
            <person name="Singh A."/>
            <person name="Kumar Jangir P."/>
            <person name="Sharma R."/>
            <person name="Singh A."/>
            <person name="Kumar Pinnaka A."/>
            <person name="Shivaji S."/>
        </authorList>
    </citation>
    <scope>NUCLEOTIDE SEQUENCE [LARGE SCALE GENOMIC DNA]</scope>
    <source>
        <strain evidence="6">CCUG 57479 / KCTC 22604 / LW1</strain>
    </source>
</reference>
<dbReference type="STRING" id="1189612.A33Q_2986"/>
<dbReference type="Proteomes" id="UP000006073">
    <property type="component" value="Unassembled WGS sequence"/>
</dbReference>
<keyword evidence="3" id="KW-0378">Hydrolase</keyword>
<dbReference type="eggNOG" id="COG1073">
    <property type="taxonomic scope" value="Bacteria"/>
</dbReference>
<name>S2D9S3_INDAL</name>
<dbReference type="GO" id="GO:0052689">
    <property type="term" value="F:carboxylic ester hydrolase activity"/>
    <property type="evidence" value="ECO:0007669"/>
    <property type="project" value="UniProtKB-KW"/>
</dbReference>
<accession>S2D9S3</accession>
<dbReference type="InterPro" id="IPR029058">
    <property type="entry name" value="AB_hydrolase_fold"/>
</dbReference>
<keyword evidence="6" id="KW-1185">Reference proteome</keyword>
<evidence type="ECO:0000313" key="5">
    <source>
        <dbReference type="EMBL" id="EOZ95624.1"/>
    </source>
</evidence>
<dbReference type="EMBL" id="ALWO02000037">
    <property type="protein sequence ID" value="EOZ95624.1"/>
    <property type="molecule type" value="Genomic_DNA"/>
</dbReference>
<dbReference type="Gene3D" id="3.40.50.1820">
    <property type="entry name" value="alpha/beta hydrolase"/>
    <property type="match status" value="1"/>
</dbReference>
<dbReference type="AlphaFoldDB" id="S2D9S3"/>
<dbReference type="OrthoDB" id="9809261at2"/>
<feature type="domain" description="4-O-methyl-glucuronoyl methylesterase-like" evidence="4">
    <location>
        <begin position="106"/>
        <end position="345"/>
    </location>
</feature>
<dbReference type="SUPFAM" id="SSF53474">
    <property type="entry name" value="alpha/beta-Hydrolases"/>
    <property type="match status" value="1"/>
</dbReference>
<evidence type="ECO:0000313" key="6">
    <source>
        <dbReference type="Proteomes" id="UP000006073"/>
    </source>
</evidence>
<protein>
    <submittedName>
        <fullName evidence="5">Glycoprotein gp2</fullName>
    </submittedName>
</protein>
<evidence type="ECO:0000256" key="1">
    <source>
        <dbReference type="ARBA" id="ARBA00022487"/>
    </source>
</evidence>
<evidence type="ECO:0000259" key="4">
    <source>
        <dbReference type="Pfam" id="PF22244"/>
    </source>
</evidence>
<dbReference type="RefSeq" id="WP_009033391.1">
    <property type="nucleotide sequence ID" value="NZ_ALWO02000037.1"/>
</dbReference>
<dbReference type="InterPro" id="IPR054579">
    <property type="entry name" value="GCE-like_dom"/>
</dbReference>
<gene>
    <name evidence="5" type="ORF">A33Q_2986</name>
</gene>
<comment type="caution">
    <text evidence="5">The sequence shown here is derived from an EMBL/GenBank/DDBJ whole genome shotgun (WGS) entry which is preliminary data.</text>
</comment>
<keyword evidence="2" id="KW-0732">Signal</keyword>
<organism evidence="5 6">
    <name type="scientific">Indibacter alkaliphilus (strain CCUG 57479 / KCTC 22604 / LW1)</name>
    <dbReference type="NCBI Taxonomy" id="1189612"/>
    <lineage>
        <taxon>Bacteria</taxon>
        <taxon>Pseudomonadati</taxon>
        <taxon>Bacteroidota</taxon>
        <taxon>Cytophagia</taxon>
        <taxon>Cytophagales</taxon>
        <taxon>Cyclobacteriaceae</taxon>
    </lineage>
</organism>
<keyword evidence="1" id="KW-0719">Serine esterase</keyword>
<evidence type="ECO:0000256" key="3">
    <source>
        <dbReference type="ARBA" id="ARBA00022801"/>
    </source>
</evidence>
<dbReference type="Pfam" id="PF22244">
    <property type="entry name" value="GCE_fung"/>
    <property type="match status" value="1"/>
</dbReference>
<evidence type="ECO:0000256" key="2">
    <source>
        <dbReference type="ARBA" id="ARBA00022729"/>
    </source>
</evidence>
<proteinExistence type="predicted"/>